<dbReference type="Proteomes" id="UP000325466">
    <property type="component" value="Unassembled WGS sequence"/>
</dbReference>
<proteinExistence type="predicted"/>
<organism evidence="2 3">
    <name type="scientific">Rhodococcus aetherivorans</name>
    <dbReference type="NCBI Taxonomy" id="191292"/>
    <lineage>
        <taxon>Bacteria</taxon>
        <taxon>Bacillati</taxon>
        <taxon>Actinomycetota</taxon>
        <taxon>Actinomycetes</taxon>
        <taxon>Mycobacteriales</taxon>
        <taxon>Nocardiaceae</taxon>
        <taxon>Rhodococcus</taxon>
    </lineage>
</organism>
<dbReference type="EMBL" id="BLAH01000074">
    <property type="protein sequence ID" value="GES36742.1"/>
    <property type="molecule type" value="Genomic_DNA"/>
</dbReference>
<name>A0ABQ0YJM5_9NOCA</name>
<gene>
    <name evidence="2" type="ORF">RAJCM14343_1995</name>
</gene>
<dbReference type="Pfam" id="PF13443">
    <property type="entry name" value="HTH_26"/>
    <property type="match status" value="1"/>
</dbReference>
<dbReference type="InterPro" id="IPR010982">
    <property type="entry name" value="Lambda_DNA-bd_dom_sf"/>
</dbReference>
<evidence type="ECO:0000259" key="1">
    <source>
        <dbReference type="Pfam" id="PF13443"/>
    </source>
</evidence>
<protein>
    <recommendedName>
        <fullName evidence="1">HTH cro/C1-type domain-containing protein</fullName>
    </recommendedName>
</protein>
<dbReference type="RefSeq" id="WP_043797818.1">
    <property type="nucleotide sequence ID" value="NZ_BAAAYP010000061.1"/>
</dbReference>
<comment type="caution">
    <text evidence="2">The sequence shown here is derived from an EMBL/GenBank/DDBJ whole genome shotgun (WGS) entry which is preliminary data.</text>
</comment>
<reference evidence="2 3" key="1">
    <citation type="journal article" date="2018" name="Biodegradation">
        <title>1,4-Dioxane degradation characteristics of Rhodococcus aetherivorans JCM 14343.</title>
        <authorList>
            <person name="Inoue D."/>
            <person name="Tsunoda T."/>
            <person name="Yamamoto N."/>
            <person name="Ike M."/>
            <person name="Sei K."/>
        </authorList>
    </citation>
    <scope>NUCLEOTIDE SEQUENCE [LARGE SCALE GENOMIC DNA]</scope>
    <source>
        <strain evidence="2 3">JCM 14343</strain>
    </source>
</reference>
<dbReference type="Gene3D" id="1.10.260.40">
    <property type="entry name" value="lambda repressor-like DNA-binding domains"/>
    <property type="match status" value="1"/>
</dbReference>
<evidence type="ECO:0000313" key="2">
    <source>
        <dbReference type="EMBL" id="GES36742.1"/>
    </source>
</evidence>
<dbReference type="InterPro" id="IPR001387">
    <property type="entry name" value="Cro/C1-type_HTH"/>
</dbReference>
<keyword evidence="3" id="KW-1185">Reference proteome</keyword>
<accession>A0ABQ0YJM5</accession>
<feature type="domain" description="HTH cro/C1-type" evidence="1">
    <location>
        <begin position="11"/>
        <end position="74"/>
    </location>
</feature>
<sequence>MKQVDYRWHVAELMARRGMHNTTDLAPRLREYGIELSPSQVYRLVTQTPDRVSPRVLGALCAIFACELEDLLTFTYAERTPRRAATGTSVIDLNTVGRPRRARIIRDDTD</sequence>
<evidence type="ECO:0000313" key="3">
    <source>
        <dbReference type="Proteomes" id="UP000325466"/>
    </source>
</evidence>